<accession>A0AAD1U9P9</accession>
<keyword evidence="4" id="KW-0418">Kinase</keyword>
<dbReference type="PROSITE" id="PS51285">
    <property type="entry name" value="AGC_KINASE_CTER"/>
    <property type="match status" value="1"/>
</dbReference>
<comment type="caution">
    <text evidence="9">The sequence shown here is derived from an EMBL/GenBank/DDBJ whole genome shotgun (WGS) entry which is preliminary data.</text>
</comment>
<evidence type="ECO:0000256" key="4">
    <source>
        <dbReference type="ARBA" id="ARBA00022777"/>
    </source>
</evidence>
<sequence length="428" mass="49902">MDTLQSPTMMKKSLSARVQPENCSEKLSKGEVFSQKVSPRTGCSKLSSNIGMGRYSMPLVIMPNSVHITMSLMSLNSKKNQQDLEALNHDLESTLDGSFMTISEQNDDIDLNEHAIIDLDDQWTLERLNNLAYKAYLCHGKQARISLVHEQETGRNFAQKVYQSRSKFCKKAEEEFKREVMFLTTLSHPFIIKFHYAAQEEQKYKILLDFCQGGDLKMHMNLIKRSKKFKFSERTIKFYIACIILALKKVHENDIVYCDLKPENVLIDEKGFPCLCDFGMSVKTEEIDTPFGRKQRGTKEYFSPERVRRENYNHTYDWWCLGNLIYELLENVTPFEDRNIITSFKKITNDEVEFKNGNDYSSQCTDFIRSLLTKDKDIRLGAGGTSEVQQHDWFNDISWEDLEAKRIDPPWIPGIKKHHTTYYFEDID</sequence>
<evidence type="ECO:0008006" key="11">
    <source>
        <dbReference type="Google" id="ProtNLM"/>
    </source>
</evidence>
<keyword evidence="1" id="KW-0723">Serine/threonine-protein kinase</keyword>
<keyword evidence="10" id="KW-1185">Reference proteome</keyword>
<keyword evidence="3" id="KW-0547">Nucleotide-binding</keyword>
<dbReference type="SMART" id="SM00220">
    <property type="entry name" value="S_TKc"/>
    <property type="match status" value="1"/>
</dbReference>
<evidence type="ECO:0000256" key="6">
    <source>
        <dbReference type="SAM" id="MobiDB-lite"/>
    </source>
</evidence>
<dbReference type="InterPro" id="IPR000961">
    <property type="entry name" value="AGC-kinase_C"/>
</dbReference>
<dbReference type="SUPFAM" id="SSF56112">
    <property type="entry name" value="Protein kinase-like (PK-like)"/>
    <property type="match status" value="1"/>
</dbReference>
<evidence type="ECO:0000313" key="10">
    <source>
        <dbReference type="Proteomes" id="UP001295684"/>
    </source>
</evidence>
<evidence type="ECO:0000256" key="2">
    <source>
        <dbReference type="ARBA" id="ARBA00022679"/>
    </source>
</evidence>
<evidence type="ECO:0000259" key="8">
    <source>
        <dbReference type="PROSITE" id="PS51285"/>
    </source>
</evidence>
<evidence type="ECO:0000259" key="7">
    <source>
        <dbReference type="PROSITE" id="PS50011"/>
    </source>
</evidence>
<dbReference type="Proteomes" id="UP001295684">
    <property type="component" value="Unassembled WGS sequence"/>
</dbReference>
<keyword evidence="2" id="KW-0808">Transferase</keyword>
<reference evidence="9" key="1">
    <citation type="submission" date="2023-07" db="EMBL/GenBank/DDBJ databases">
        <authorList>
            <consortium name="AG Swart"/>
            <person name="Singh M."/>
            <person name="Singh A."/>
            <person name="Seah K."/>
            <person name="Emmerich C."/>
        </authorList>
    </citation>
    <scope>NUCLEOTIDE SEQUENCE</scope>
    <source>
        <strain evidence="9">DP1</strain>
    </source>
</reference>
<dbReference type="InterPro" id="IPR000719">
    <property type="entry name" value="Prot_kinase_dom"/>
</dbReference>
<dbReference type="PROSITE" id="PS50011">
    <property type="entry name" value="PROTEIN_KINASE_DOM"/>
    <property type="match status" value="1"/>
</dbReference>
<evidence type="ECO:0000313" key="9">
    <source>
        <dbReference type="EMBL" id="CAI2362711.1"/>
    </source>
</evidence>
<dbReference type="AlphaFoldDB" id="A0AAD1U9P9"/>
<dbReference type="EMBL" id="CAMPGE010003864">
    <property type="protein sequence ID" value="CAI2362711.1"/>
    <property type="molecule type" value="Genomic_DNA"/>
</dbReference>
<protein>
    <recommendedName>
        <fullName evidence="11">Protein kinase domain-containing protein</fullName>
    </recommendedName>
</protein>
<evidence type="ECO:0000256" key="5">
    <source>
        <dbReference type="ARBA" id="ARBA00022840"/>
    </source>
</evidence>
<dbReference type="Gene3D" id="3.30.200.20">
    <property type="entry name" value="Phosphorylase Kinase, domain 1"/>
    <property type="match status" value="1"/>
</dbReference>
<proteinExistence type="predicted"/>
<evidence type="ECO:0000256" key="1">
    <source>
        <dbReference type="ARBA" id="ARBA00022527"/>
    </source>
</evidence>
<feature type="domain" description="AGC-kinase C-terminal" evidence="8">
    <location>
        <begin position="395"/>
        <end position="428"/>
    </location>
</feature>
<gene>
    <name evidence="9" type="ORF">ECRASSUSDP1_LOCUS4037</name>
</gene>
<dbReference type="Gene3D" id="1.10.510.10">
    <property type="entry name" value="Transferase(Phosphotransferase) domain 1"/>
    <property type="match status" value="1"/>
</dbReference>
<feature type="domain" description="Protein kinase" evidence="7">
    <location>
        <begin position="131"/>
        <end position="394"/>
    </location>
</feature>
<dbReference type="GO" id="GO:0004674">
    <property type="term" value="F:protein serine/threonine kinase activity"/>
    <property type="evidence" value="ECO:0007669"/>
    <property type="project" value="UniProtKB-KW"/>
</dbReference>
<name>A0AAD1U9P9_EUPCR</name>
<dbReference type="InterPro" id="IPR008271">
    <property type="entry name" value="Ser/Thr_kinase_AS"/>
</dbReference>
<evidence type="ECO:0000256" key="3">
    <source>
        <dbReference type="ARBA" id="ARBA00022741"/>
    </source>
</evidence>
<organism evidence="9 10">
    <name type="scientific">Euplotes crassus</name>
    <dbReference type="NCBI Taxonomy" id="5936"/>
    <lineage>
        <taxon>Eukaryota</taxon>
        <taxon>Sar</taxon>
        <taxon>Alveolata</taxon>
        <taxon>Ciliophora</taxon>
        <taxon>Intramacronucleata</taxon>
        <taxon>Spirotrichea</taxon>
        <taxon>Hypotrichia</taxon>
        <taxon>Euplotida</taxon>
        <taxon>Euplotidae</taxon>
        <taxon>Moneuplotes</taxon>
    </lineage>
</organism>
<keyword evidence="5" id="KW-0067">ATP-binding</keyword>
<dbReference type="GO" id="GO:0005524">
    <property type="term" value="F:ATP binding"/>
    <property type="evidence" value="ECO:0007669"/>
    <property type="project" value="UniProtKB-KW"/>
</dbReference>
<dbReference type="Pfam" id="PF00069">
    <property type="entry name" value="Pkinase"/>
    <property type="match status" value="1"/>
</dbReference>
<dbReference type="InterPro" id="IPR011009">
    <property type="entry name" value="Kinase-like_dom_sf"/>
</dbReference>
<dbReference type="PROSITE" id="PS00108">
    <property type="entry name" value="PROTEIN_KINASE_ST"/>
    <property type="match status" value="1"/>
</dbReference>
<dbReference type="PANTHER" id="PTHR24351">
    <property type="entry name" value="RIBOSOMAL PROTEIN S6 KINASE"/>
    <property type="match status" value="1"/>
</dbReference>
<feature type="region of interest" description="Disordered" evidence="6">
    <location>
        <begin position="1"/>
        <end position="21"/>
    </location>
</feature>